<feature type="transmembrane region" description="Helical" evidence="8">
    <location>
        <begin position="170"/>
        <end position="191"/>
    </location>
</feature>
<keyword evidence="6" id="KW-1015">Disulfide bond</keyword>
<dbReference type="CDD" id="cd01752">
    <property type="entry name" value="PLAT_polycystin"/>
    <property type="match status" value="1"/>
</dbReference>
<dbReference type="InterPro" id="IPR000203">
    <property type="entry name" value="GPS"/>
</dbReference>
<sequence length="483" mass="55195">MSVNTSGDPVINSFNISSLRDTVVVSITCSKNVSMLLYLAKGYQPNSKNFSYMTTLSSNSNGGYRWLVTPKMLTLGTGEWFLSIAPVNYTNMTNMTISISTFSAQCVFWNETAKEWSNEGCEVGPDTQLWQTHCLCNHLTFFGSSFFVLPNQVDLSKTAEYFSRIADNPVVVILLSVFFSLYVITVVWAWWKDRKATSKSKLTILHDNQPGAQYRYLVTIQTGHRHGAGTSAKIHICLVGTEMETEPHYLMDPEKPVFERGNVDMFLLTTPFSLGELQCLRIWHDDHGKNPKWYIGKVVVLDLETHQRWHFLCNTWIRSEAGKGQVEKSFTPAQMTEVTSFSNIFVSKTTNDLRDEHIWISIVDPPHRSPFTRVQRVSCCMCLLLCTMAINIMFWNLPKDTQSPVIFHISNSVVLTWQELMIGIESAFLMFPINILIITIFRSIQPRNPWSRQEESKKKMVQNSTYNDPTQKTLLQVREGNSI</sequence>
<dbReference type="InterPro" id="IPR051223">
    <property type="entry name" value="Polycystin"/>
</dbReference>
<dbReference type="InterPro" id="IPR001024">
    <property type="entry name" value="PLAT/LH2_dom"/>
</dbReference>
<keyword evidence="5 8" id="KW-0472">Membrane</keyword>
<dbReference type="PROSITE" id="PS50095">
    <property type="entry name" value="PLAT"/>
    <property type="match status" value="1"/>
</dbReference>
<feature type="non-terminal residue" evidence="11">
    <location>
        <position position="1"/>
    </location>
</feature>
<name>A0ABS2YY24_POLSE</name>
<comment type="subcellular location">
    <subcellularLocation>
        <location evidence="1">Membrane</location>
    </subcellularLocation>
</comment>
<dbReference type="Pfam" id="PF01477">
    <property type="entry name" value="PLAT"/>
    <property type="match status" value="1"/>
</dbReference>
<proteinExistence type="inferred from homology"/>
<evidence type="ECO:0000256" key="1">
    <source>
        <dbReference type="ARBA" id="ARBA00004370"/>
    </source>
</evidence>
<evidence type="ECO:0000313" key="12">
    <source>
        <dbReference type="Proteomes" id="UP001166052"/>
    </source>
</evidence>
<dbReference type="InterPro" id="IPR036392">
    <property type="entry name" value="PLAT/LH2_dom_sf"/>
</dbReference>
<dbReference type="PANTHER" id="PTHR10877">
    <property type="entry name" value="POLYCYSTIN FAMILY MEMBER"/>
    <property type="match status" value="1"/>
</dbReference>
<keyword evidence="3 8" id="KW-0812">Transmembrane</keyword>
<dbReference type="InterPro" id="IPR046338">
    <property type="entry name" value="GAIN_dom_sf"/>
</dbReference>
<dbReference type="PROSITE" id="PS50221">
    <property type="entry name" value="GAIN_B"/>
    <property type="match status" value="1"/>
</dbReference>
<dbReference type="SMART" id="SM00303">
    <property type="entry name" value="GPS"/>
    <property type="match status" value="1"/>
</dbReference>
<reference evidence="11" key="1">
    <citation type="journal article" date="2021" name="Cell">
        <title>Tracing the genetic footprints of vertebrate landing in non-teleost ray-finned fishes.</title>
        <authorList>
            <person name="Bi X."/>
            <person name="Wang K."/>
            <person name="Yang L."/>
            <person name="Pan H."/>
            <person name="Jiang H."/>
            <person name="Wei Q."/>
            <person name="Fang M."/>
            <person name="Yu H."/>
            <person name="Zhu C."/>
            <person name="Cai Y."/>
            <person name="He Y."/>
            <person name="Gan X."/>
            <person name="Zeng H."/>
            <person name="Yu D."/>
            <person name="Zhu Y."/>
            <person name="Jiang H."/>
            <person name="Qiu Q."/>
            <person name="Yang H."/>
            <person name="Zhang Y.E."/>
            <person name="Wang W."/>
            <person name="Zhu M."/>
            <person name="He S."/>
            <person name="Zhang G."/>
        </authorList>
    </citation>
    <scope>NUCLEOTIDE SEQUENCE</scope>
    <source>
        <strain evidence="11">Bchr_001</strain>
    </source>
</reference>
<dbReference type="Gene3D" id="2.60.60.20">
    <property type="entry name" value="PLAT/LH2 domain"/>
    <property type="match status" value="1"/>
</dbReference>
<protein>
    <submittedName>
        <fullName evidence="11">PK1L2 protein</fullName>
    </submittedName>
</protein>
<accession>A0ABS2YY24</accession>
<evidence type="ECO:0000259" key="10">
    <source>
        <dbReference type="PROSITE" id="PS50221"/>
    </source>
</evidence>
<dbReference type="Proteomes" id="UP001166052">
    <property type="component" value="Unassembled WGS sequence"/>
</dbReference>
<keyword evidence="12" id="KW-1185">Reference proteome</keyword>
<keyword evidence="4 8" id="KW-1133">Transmembrane helix</keyword>
<evidence type="ECO:0000259" key="9">
    <source>
        <dbReference type="PROSITE" id="PS50095"/>
    </source>
</evidence>
<dbReference type="EMBL" id="JAAWVN010009519">
    <property type="protein sequence ID" value="MBN3290788.1"/>
    <property type="molecule type" value="Genomic_DNA"/>
</dbReference>
<dbReference type="SMART" id="SM00308">
    <property type="entry name" value="LH2"/>
    <property type="match status" value="1"/>
</dbReference>
<comment type="caution">
    <text evidence="11">The sequence shown here is derived from an EMBL/GenBank/DDBJ whole genome shotgun (WGS) entry which is preliminary data.</text>
</comment>
<dbReference type="InterPro" id="IPR057244">
    <property type="entry name" value="GAIN_B"/>
</dbReference>
<evidence type="ECO:0000256" key="4">
    <source>
        <dbReference type="ARBA" id="ARBA00022989"/>
    </source>
</evidence>
<evidence type="ECO:0000313" key="11">
    <source>
        <dbReference type="EMBL" id="MBN3290788.1"/>
    </source>
</evidence>
<evidence type="ECO:0000256" key="6">
    <source>
        <dbReference type="ARBA" id="ARBA00023157"/>
    </source>
</evidence>
<dbReference type="SUPFAM" id="SSF49723">
    <property type="entry name" value="Lipase/lipooxygenase domain (PLAT/LH2 domain)"/>
    <property type="match status" value="1"/>
</dbReference>
<dbReference type="Pfam" id="PF01825">
    <property type="entry name" value="GPS"/>
    <property type="match status" value="1"/>
</dbReference>
<evidence type="ECO:0000256" key="7">
    <source>
        <dbReference type="PROSITE-ProRule" id="PRU00152"/>
    </source>
</evidence>
<feature type="transmembrane region" description="Helical" evidence="8">
    <location>
        <begin position="377"/>
        <end position="397"/>
    </location>
</feature>
<feature type="non-terminal residue" evidence="11">
    <location>
        <position position="483"/>
    </location>
</feature>
<evidence type="ECO:0000256" key="3">
    <source>
        <dbReference type="ARBA" id="ARBA00022692"/>
    </source>
</evidence>
<comment type="similarity">
    <text evidence="2">Belongs to the polycystin family.</text>
</comment>
<gene>
    <name evidence="11" type="primary">Pkd1l2_1</name>
    <name evidence="11" type="ORF">GTO92_0022233</name>
</gene>
<evidence type="ECO:0000256" key="5">
    <source>
        <dbReference type="ARBA" id="ARBA00023136"/>
    </source>
</evidence>
<feature type="domain" description="PLAT" evidence="9">
    <location>
        <begin position="214"/>
        <end position="331"/>
    </location>
</feature>
<dbReference type="InterPro" id="IPR042060">
    <property type="entry name" value="PLAT_polycystin1"/>
</dbReference>
<organism evidence="11 12">
    <name type="scientific">Polypterus senegalus</name>
    <name type="common">Senegal bichir</name>
    <dbReference type="NCBI Taxonomy" id="55291"/>
    <lineage>
        <taxon>Eukaryota</taxon>
        <taxon>Metazoa</taxon>
        <taxon>Chordata</taxon>
        <taxon>Craniata</taxon>
        <taxon>Vertebrata</taxon>
        <taxon>Euteleostomi</taxon>
        <taxon>Actinopterygii</taxon>
        <taxon>Polypteriformes</taxon>
        <taxon>Polypteridae</taxon>
        <taxon>Polypterus</taxon>
    </lineage>
</organism>
<dbReference type="PANTHER" id="PTHR10877:SF197">
    <property type="entry name" value="POLYCYSTIC KIDNEY DISEASE PROTEIN 1-LIKE 2"/>
    <property type="match status" value="1"/>
</dbReference>
<comment type="caution">
    <text evidence="7">Lacks conserved residue(s) required for the propagation of feature annotation.</text>
</comment>
<evidence type="ECO:0000256" key="2">
    <source>
        <dbReference type="ARBA" id="ARBA00007200"/>
    </source>
</evidence>
<feature type="transmembrane region" description="Helical" evidence="8">
    <location>
        <begin position="420"/>
        <end position="441"/>
    </location>
</feature>
<evidence type="ECO:0000256" key="8">
    <source>
        <dbReference type="SAM" id="Phobius"/>
    </source>
</evidence>
<feature type="domain" description="GAIN-B" evidence="10">
    <location>
        <begin position="12"/>
        <end position="156"/>
    </location>
</feature>
<dbReference type="Gene3D" id="2.60.220.50">
    <property type="match status" value="1"/>
</dbReference>